<comment type="cofactor">
    <cofactor evidence="3">
        <name>Fe(2+)</name>
        <dbReference type="ChEBI" id="CHEBI:29033"/>
    </cofactor>
</comment>
<dbReference type="Proteomes" id="UP000655759">
    <property type="component" value="Unassembled WGS sequence"/>
</dbReference>
<evidence type="ECO:0000313" key="11">
    <source>
        <dbReference type="Proteomes" id="UP000655759"/>
    </source>
</evidence>
<dbReference type="InterPro" id="IPR002468">
    <property type="entry name" value="Pept_M24A_MAP2"/>
</dbReference>
<dbReference type="InterPro" id="IPR000994">
    <property type="entry name" value="Pept_M24"/>
</dbReference>
<dbReference type="Gene3D" id="3.90.230.10">
    <property type="entry name" value="Creatinase/methionine aminopeptidase superfamily"/>
    <property type="match status" value="1"/>
</dbReference>
<keyword evidence="6 8" id="KW-0479">Metal-binding</keyword>
<dbReference type="AlphaFoldDB" id="A0A812F723"/>
<dbReference type="SUPFAM" id="SSF55920">
    <property type="entry name" value="Creatinase/aminopeptidase"/>
    <property type="match status" value="1"/>
</dbReference>
<dbReference type="InterPro" id="IPR001714">
    <property type="entry name" value="Pept_M24_MAP"/>
</dbReference>
<dbReference type="InterPro" id="IPR036390">
    <property type="entry name" value="WH_DNA-bd_sf"/>
</dbReference>
<organism evidence="10 11">
    <name type="scientific">Candidatus Nitrosotenuis uzonensis</name>
    <dbReference type="NCBI Taxonomy" id="1407055"/>
    <lineage>
        <taxon>Archaea</taxon>
        <taxon>Nitrososphaerota</taxon>
        <taxon>Candidatus Nitrosotenuis</taxon>
    </lineage>
</organism>
<dbReference type="PROSITE" id="PS01202">
    <property type="entry name" value="MAP_2"/>
    <property type="match status" value="1"/>
</dbReference>
<evidence type="ECO:0000256" key="6">
    <source>
        <dbReference type="ARBA" id="ARBA00022723"/>
    </source>
</evidence>
<dbReference type="NCBIfam" id="TIGR00501">
    <property type="entry name" value="met_pdase_II"/>
    <property type="match status" value="1"/>
</dbReference>
<evidence type="ECO:0000256" key="4">
    <source>
        <dbReference type="ARBA" id="ARBA00022438"/>
    </source>
</evidence>
<evidence type="ECO:0000259" key="9">
    <source>
        <dbReference type="Pfam" id="PF00557"/>
    </source>
</evidence>
<dbReference type="GO" id="GO:0006508">
    <property type="term" value="P:proteolysis"/>
    <property type="evidence" value="ECO:0007669"/>
    <property type="project" value="UniProtKB-KW"/>
</dbReference>
<accession>A0A812F723</accession>
<comment type="cofactor">
    <cofactor evidence="8">
        <name>Co(2+)</name>
        <dbReference type="ChEBI" id="CHEBI:48828"/>
    </cofactor>
    <cofactor evidence="8">
        <name>Zn(2+)</name>
        <dbReference type="ChEBI" id="CHEBI:29105"/>
    </cofactor>
    <cofactor evidence="8">
        <name>Mn(2+)</name>
        <dbReference type="ChEBI" id="CHEBI:29035"/>
    </cofactor>
    <cofactor evidence="8">
        <name>Fe(2+)</name>
        <dbReference type="ChEBI" id="CHEBI:29033"/>
    </cofactor>
    <text evidence="8">Binds 2 divalent metal cations per subunit. Has a high-affinity and a low affinity metal-binding site. The true nature of the physiological cofactor is under debate. The enzyme is active with cobalt, zinc, manganese or divalent iron ions.</text>
</comment>
<comment type="cofactor">
    <cofactor evidence="2">
        <name>Mn(2+)</name>
        <dbReference type="ChEBI" id="CHEBI:29035"/>
    </cofactor>
</comment>
<sequence>MQTLQLDDYVKAGKIASEVRELARKTDWVGKTLYEICESVESEIKKRGGKCAFPVNASLNELAAHYTAEPNDPKILTDRDLIKIDLGVQINGFIADTAVTISYDPQYEILVNTAEEALKAAMSMVKEGTKSSEIGKTIEKVVKQYNCKPIANLSGHSLEQYTIHAGKSIPNMWSIGSFSLSAKEAYACEPFVTTSNGLGFVREGKIKNIFCLVSRKKVKSEAANRLVEHVWDNYNMLPFALRWITKEWDEKEAREALDEAMKNKVVRAYPILVEANGQRVAQAEHTFIPTENGAIITTQ</sequence>
<gene>
    <name evidence="10" type="primary">map</name>
    <name evidence="10" type="ORF">NUZ5A_51201</name>
</gene>
<keyword evidence="7 10" id="KW-0378">Hydrolase</keyword>
<evidence type="ECO:0000256" key="1">
    <source>
        <dbReference type="ARBA" id="ARBA00000294"/>
    </source>
</evidence>
<dbReference type="InterPro" id="IPR036388">
    <property type="entry name" value="WH-like_DNA-bd_sf"/>
</dbReference>
<dbReference type="GO" id="GO:0004239">
    <property type="term" value="F:initiator methionyl aminopeptidase activity"/>
    <property type="evidence" value="ECO:0007669"/>
    <property type="project" value="UniProtKB-EC"/>
</dbReference>
<keyword evidence="4 8" id="KW-0031">Aminopeptidase</keyword>
<evidence type="ECO:0000256" key="7">
    <source>
        <dbReference type="ARBA" id="ARBA00022801"/>
    </source>
</evidence>
<comment type="caution">
    <text evidence="10">The sequence shown here is derived from an EMBL/GenBank/DDBJ whole genome shotgun (WGS) entry which is preliminary data.</text>
</comment>
<dbReference type="PANTHER" id="PTHR45777">
    <property type="entry name" value="METHIONINE AMINOPEPTIDASE 2"/>
    <property type="match status" value="1"/>
</dbReference>
<proteinExistence type="inferred from homology"/>
<evidence type="ECO:0000256" key="8">
    <source>
        <dbReference type="RuleBase" id="RU003653"/>
    </source>
</evidence>
<evidence type="ECO:0000256" key="5">
    <source>
        <dbReference type="ARBA" id="ARBA00022670"/>
    </source>
</evidence>
<dbReference type="PANTHER" id="PTHR45777:SF2">
    <property type="entry name" value="METHIONINE AMINOPEPTIDASE 2"/>
    <property type="match status" value="1"/>
</dbReference>
<feature type="domain" description="Peptidase M24" evidence="9">
    <location>
        <begin position="11"/>
        <end position="199"/>
    </location>
</feature>
<dbReference type="EC" id="3.4.11.18" evidence="8"/>
<dbReference type="EMBL" id="CAJNAQ010000005">
    <property type="protein sequence ID" value="CAE6501791.1"/>
    <property type="molecule type" value="Genomic_DNA"/>
</dbReference>
<comment type="function">
    <text evidence="8">Removes the N-terminal methionine from nascent proteins. The N-terminal methionine is often cleaved when the second residue in the primary sequence is small and uncharged (Met-Ala-, Cys, Gly, Pro, Ser, Thr, or Val).</text>
</comment>
<dbReference type="InterPro" id="IPR018349">
    <property type="entry name" value="Pept_M24A_MAP2_BS"/>
</dbReference>
<evidence type="ECO:0000256" key="3">
    <source>
        <dbReference type="ARBA" id="ARBA00001954"/>
    </source>
</evidence>
<dbReference type="GO" id="GO:0005737">
    <property type="term" value="C:cytoplasm"/>
    <property type="evidence" value="ECO:0007669"/>
    <property type="project" value="TreeGrafter"/>
</dbReference>
<dbReference type="InterPro" id="IPR036005">
    <property type="entry name" value="Creatinase/aminopeptidase-like"/>
</dbReference>
<name>A0A812F723_9ARCH</name>
<dbReference type="GO" id="GO:0070006">
    <property type="term" value="F:metalloaminopeptidase activity"/>
    <property type="evidence" value="ECO:0007669"/>
    <property type="project" value="InterPro"/>
</dbReference>
<dbReference type="Pfam" id="PF00557">
    <property type="entry name" value="Peptidase_M24"/>
    <property type="match status" value="1"/>
</dbReference>
<comment type="similarity">
    <text evidence="8">Belongs to the peptidase M24A family.</text>
</comment>
<evidence type="ECO:0000313" key="10">
    <source>
        <dbReference type="EMBL" id="CAE6501791.1"/>
    </source>
</evidence>
<comment type="catalytic activity">
    <reaction evidence="1 8">
        <text>Release of N-terminal amino acids, preferentially methionine, from peptides and arylamides.</text>
        <dbReference type="EC" id="3.4.11.18"/>
    </reaction>
</comment>
<dbReference type="Gene3D" id="1.10.10.10">
    <property type="entry name" value="Winged helix-like DNA-binding domain superfamily/Winged helix DNA-binding domain"/>
    <property type="match status" value="1"/>
</dbReference>
<protein>
    <recommendedName>
        <fullName evidence="8">Methionine aminopeptidase</fullName>
        <ecNumber evidence="8">3.4.11.18</ecNumber>
    </recommendedName>
</protein>
<dbReference type="GO" id="GO:0046872">
    <property type="term" value="F:metal ion binding"/>
    <property type="evidence" value="ECO:0007669"/>
    <property type="project" value="UniProtKB-KW"/>
</dbReference>
<reference evidence="10" key="1">
    <citation type="submission" date="2021-02" db="EMBL/GenBank/DDBJ databases">
        <authorList>
            <person name="Han P."/>
        </authorList>
    </citation>
    <scope>NUCLEOTIDE SEQUENCE</scope>
    <source>
        <strain evidence="10">Candidatus Nitrosotenuis uzonensis 5A</strain>
    </source>
</reference>
<keyword evidence="5 8" id="KW-0645">Protease</keyword>
<evidence type="ECO:0000256" key="2">
    <source>
        <dbReference type="ARBA" id="ARBA00001936"/>
    </source>
</evidence>
<dbReference type="PRINTS" id="PR00599">
    <property type="entry name" value="MAPEPTIDASE"/>
</dbReference>
<dbReference type="SUPFAM" id="SSF46785">
    <property type="entry name" value="Winged helix' DNA-binding domain"/>
    <property type="match status" value="1"/>
</dbReference>
<dbReference type="InterPro" id="IPR050247">
    <property type="entry name" value="Met_Aminopeptidase_Type2"/>
</dbReference>